<proteinExistence type="predicted"/>
<feature type="disulfide bond" evidence="2">
    <location>
        <begin position="27"/>
        <end position="91"/>
    </location>
</feature>
<dbReference type="PRINTS" id="PR00258">
    <property type="entry name" value="SPERACTRCPTR"/>
</dbReference>
<evidence type="ECO:0000313" key="5">
    <source>
        <dbReference type="Proteomes" id="UP001205998"/>
    </source>
</evidence>
<sequence length="102" mass="10911">TVRLMDGGSPCSGRVEVFYRDQWGTVCDDYWNMKAAAVVCREVGCGEAVDALGDASFGQGSGPIWMRNLECSGFESSLKKCGLSGSFVDKCNHEEDAGVICS</sequence>
<feature type="non-terminal residue" evidence="4">
    <location>
        <position position="102"/>
    </location>
</feature>
<comment type="caution">
    <text evidence="4">The sequence shown here is derived from an EMBL/GenBank/DDBJ whole genome shotgun (WGS) entry which is preliminary data.</text>
</comment>
<dbReference type="Proteomes" id="UP001205998">
    <property type="component" value="Unassembled WGS sequence"/>
</dbReference>
<dbReference type="PANTHER" id="PTHR48071">
    <property type="entry name" value="SRCR DOMAIN-CONTAINING PROTEIN"/>
    <property type="match status" value="1"/>
</dbReference>
<dbReference type="PANTHER" id="PTHR48071:SF18">
    <property type="entry name" value="DELETED IN MALIGNANT BRAIN TUMORS 1 PROTEIN-RELATED"/>
    <property type="match status" value="1"/>
</dbReference>
<dbReference type="EMBL" id="MU538240">
    <property type="protein sequence ID" value="KAI5629097.1"/>
    <property type="molecule type" value="Genomic_DNA"/>
</dbReference>
<dbReference type="InterPro" id="IPR036772">
    <property type="entry name" value="SRCR-like_dom_sf"/>
</dbReference>
<feature type="disulfide bond" evidence="2">
    <location>
        <begin position="40"/>
        <end position="101"/>
    </location>
</feature>
<gene>
    <name evidence="4" type="ORF">C0J50_12721</name>
</gene>
<evidence type="ECO:0000256" key="1">
    <source>
        <dbReference type="ARBA" id="ARBA00023157"/>
    </source>
</evidence>
<protein>
    <submittedName>
        <fullName evidence="4">Deleted in malignant brain tumors 1 protein-like isoform X2</fullName>
    </submittedName>
</protein>
<keyword evidence="5" id="KW-1185">Reference proteome</keyword>
<name>A0AAD5FV91_SILAS</name>
<dbReference type="PROSITE" id="PS00420">
    <property type="entry name" value="SRCR_1"/>
    <property type="match status" value="1"/>
</dbReference>
<dbReference type="SMART" id="SM00202">
    <property type="entry name" value="SR"/>
    <property type="match status" value="1"/>
</dbReference>
<dbReference type="Gene3D" id="3.10.250.10">
    <property type="entry name" value="SRCR-like domain"/>
    <property type="match status" value="1"/>
</dbReference>
<evidence type="ECO:0000256" key="2">
    <source>
        <dbReference type="PROSITE-ProRule" id="PRU00196"/>
    </source>
</evidence>
<dbReference type="Pfam" id="PF00530">
    <property type="entry name" value="SRCR"/>
    <property type="match status" value="1"/>
</dbReference>
<feature type="disulfide bond" evidence="2">
    <location>
        <begin position="71"/>
        <end position="81"/>
    </location>
</feature>
<dbReference type="FunFam" id="3.10.250.10:FF:000009">
    <property type="entry name" value="WC1"/>
    <property type="match status" value="1"/>
</dbReference>
<feature type="non-terminal residue" evidence="4">
    <location>
        <position position="1"/>
    </location>
</feature>
<evidence type="ECO:0000259" key="3">
    <source>
        <dbReference type="PROSITE" id="PS50287"/>
    </source>
</evidence>
<dbReference type="PROSITE" id="PS50287">
    <property type="entry name" value="SRCR_2"/>
    <property type="match status" value="1"/>
</dbReference>
<feature type="domain" description="SRCR" evidence="3">
    <location>
        <begin position="2"/>
        <end position="102"/>
    </location>
</feature>
<organism evidence="4 5">
    <name type="scientific">Silurus asotus</name>
    <name type="common">Amur catfish</name>
    <name type="synonym">Parasilurus asotus</name>
    <dbReference type="NCBI Taxonomy" id="30991"/>
    <lineage>
        <taxon>Eukaryota</taxon>
        <taxon>Metazoa</taxon>
        <taxon>Chordata</taxon>
        <taxon>Craniata</taxon>
        <taxon>Vertebrata</taxon>
        <taxon>Euteleostomi</taxon>
        <taxon>Actinopterygii</taxon>
        <taxon>Neopterygii</taxon>
        <taxon>Teleostei</taxon>
        <taxon>Ostariophysi</taxon>
        <taxon>Siluriformes</taxon>
        <taxon>Siluridae</taxon>
        <taxon>Silurus</taxon>
    </lineage>
</organism>
<dbReference type="InterPro" id="IPR001190">
    <property type="entry name" value="SRCR"/>
</dbReference>
<dbReference type="SUPFAM" id="SSF56487">
    <property type="entry name" value="SRCR-like"/>
    <property type="match status" value="1"/>
</dbReference>
<evidence type="ECO:0000313" key="4">
    <source>
        <dbReference type="EMBL" id="KAI5629097.1"/>
    </source>
</evidence>
<dbReference type="AlphaFoldDB" id="A0AAD5FV91"/>
<accession>A0AAD5FV91</accession>
<keyword evidence="1 2" id="KW-1015">Disulfide bond</keyword>
<dbReference type="GO" id="GO:0016020">
    <property type="term" value="C:membrane"/>
    <property type="evidence" value="ECO:0007669"/>
    <property type="project" value="InterPro"/>
</dbReference>
<reference evidence="4" key="1">
    <citation type="submission" date="2018-07" db="EMBL/GenBank/DDBJ databases">
        <title>Comparative genomics of catfishes provides insights into carnivory and benthic adaptation.</title>
        <authorList>
            <person name="Zhang Y."/>
            <person name="Wang D."/>
            <person name="Peng Z."/>
            <person name="Zheng S."/>
            <person name="Shao F."/>
            <person name="Tao W."/>
        </authorList>
    </citation>
    <scope>NUCLEOTIDE SEQUENCE</scope>
    <source>
        <strain evidence="4">Chongqing</strain>
    </source>
</reference>